<dbReference type="EMBL" id="MT024872">
    <property type="protein sequence ID" value="QIN94780.1"/>
    <property type="molecule type" value="Genomic_DNA"/>
</dbReference>
<gene>
    <name evidence="1" type="primary">257</name>
    <name evidence="1" type="ORF">SEA_MUNTAHA_257</name>
</gene>
<dbReference type="Proteomes" id="UP000503454">
    <property type="component" value="Segment"/>
</dbReference>
<accession>A0A6G8R3K2</accession>
<sequence length="63" mass="6795">MQLTIRRVTVSGRSGIAAGRRFNKDGSVSKVFVLFDGDNAAESSADWFPADSVAFVSSQWLNA</sequence>
<proteinExistence type="predicted"/>
<dbReference type="RefSeq" id="YP_010652536.1">
    <property type="nucleotide sequence ID" value="NC_070786.1"/>
</dbReference>
<reference evidence="1 2" key="1">
    <citation type="submission" date="2020-02" db="EMBL/GenBank/DDBJ databases">
        <authorList>
            <person name="Yaqubi I.B."/>
            <person name="Almaguer A.N."/>
            <person name="Torres S.A."/>
            <person name="Nayek S."/>
            <person name="Bhuiyan S."/>
            <person name="Hughes L.E."/>
            <person name="Garlena R.A."/>
            <person name="Russell D.A."/>
            <person name="Pope W.H."/>
            <person name="Jacobs-Sera D."/>
            <person name="Hatfull G.F."/>
        </authorList>
    </citation>
    <scope>NUCLEOTIDE SEQUENCE [LARGE SCALE GENOMIC DNA]</scope>
</reference>
<dbReference type="KEGG" id="vg:77928356"/>
<dbReference type="GeneID" id="77928356"/>
<organism evidence="1 2">
    <name type="scientific">Streptomyces phage Muntaha</name>
    <dbReference type="NCBI Taxonomy" id="2713269"/>
    <lineage>
        <taxon>Viruses</taxon>
        <taxon>Duplodnaviria</taxon>
        <taxon>Heunggongvirae</taxon>
        <taxon>Uroviricota</taxon>
        <taxon>Caudoviricetes</taxon>
        <taxon>Stanwilliamsviridae</taxon>
        <taxon>Loccivirinae</taxon>
        <taxon>Wakandavirus</taxon>
        <taxon>Wakandavirus muntaha</taxon>
    </lineage>
</organism>
<evidence type="ECO:0000313" key="1">
    <source>
        <dbReference type="EMBL" id="QIN94780.1"/>
    </source>
</evidence>
<name>A0A6G8R3K2_9CAUD</name>
<evidence type="ECO:0000313" key="2">
    <source>
        <dbReference type="Proteomes" id="UP000503454"/>
    </source>
</evidence>
<keyword evidence="2" id="KW-1185">Reference proteome</keyword>
<protein>
    <submittedName>
        <fullName evidence="1">Uncharacterized protein</fullName>
    </submittedName>
</protein>